<dbReference type="CDD" id="cd10434">
    <property type="entry name" value="GIY-YIG_UvrC_Cho"/>
    <property type="match status" value="1"/>
</dbReference>
<dbReference type="Gene3D" id="3.40.1440.10">
    <property type="entry name" value="GIY-YIG endonuclease"/>
    <property type="match status" value="1"/>
</dbReference>
<evidence type="ECO:0000259" key="7">
    <source>
        <dbReference type="PROSITE" id="PS50151"/>
    </source>
</evidence>
<comment type="subcellular location">
    <subcellularLocation>
        <location evidence="6">Cytoplasm</location>
    </subcellularLocation>
</comment>
<protein>
    <recommendedName>
        <fullName evidence="6">UvrABC system protein C</fullName>
        <shortName evidence="6">Protein UvrC</shortName>
    </recommendedName>
    <alternativeName>
        <fullName evidence="6">Excinuclease ABC subunit C</fullName>
    </alternativeName>
</protein>
<dbReference type="RefSeq" id="WP_259095424.1">
    <property type="nucleotide sequence ID" value="NZ_CP130454.1"/>
</dbReference>
<dbReference type="Pfam" id="PF01541">
    <property type="entry name" value="GIY-YIG"/>
    <property type="match status" value="1"/>
</dbReference>
<dbReference type="InterPro" id="IPR004791">
    <property type="entry name" value="UvrC"/>
</dbReference>
<evidence type="ECO:0000256" key="1">
    <source>
        <dbReference type="ARBA" id="ARBA00022490"/>
    </source>
</evidence>
<evidence type="ECO:0000256" key="2">
    <source>
        <dbReference type="ARBA" id="ARBA00022763"/>
    </source>
</evidence>
<dbReference type="SMART" id="SM00278">
    <property type="entry name" value="HhH1"/>
    <property type="match status" value="2"/>
</dbReference>
<evidence type="ECO:0000256" key="5">
    <source>
        <dbReference type="ARBA" id="ARBA00023204"/>
    </source>
</evidence>
<dbReference type="Gene3D" id="3.30.420.340">
    <property type="entry name" value="UvrC, RNAse H endonuclease domain"/>
    <property type="match status" value="1"/>
</dbReference>
<evidence type="ECO:0000256" key="6">
    <source>
        <dbReference type="HAMAP-Rule" id="MF_00203"/>
    </source>
</evidence>
<evidence type="ECO:0000259" key="9">
    <source>
        <dbReference type="PROSITE" id="PS50165"/>
    </source>
</evidence>
<dbReference type="SUPFAM" id="SSF46600">
    <property type="entry name" value="C-terminal UvrC-binding domain of UvrB"/>
    <property type="match status" value="1"/>
</dbReference>
<organism evidence="10 11">
    <name type="scientific">Candidatus Fervidibacter sacchari</name>
    <dbReference type="NCBI Taxonomy" id="1448929"/>
    <lineage>
        <taxon>Bacteria</taxon>
        <taxon>Candidatus Fervidibacterota</taxon>
        <taxon>Candidatus Fervidibacter</taxon>
    </lineage>
</organism>
<proteinExistence type="inferred from homology"/>
<dbReference type="NCBIfam" id="TIGR00194">
    <property type="entry name" value="uvrC"/>
    <property type="match status" value="1"/>
</dbReference>
<dbReference type="PANTHER" id="PTHR30562:SF1">
    <property type="entry name" value="UVRABC SYSTEM PROTEIN C"/>
    <property type="match status" value="1"/>
</dbReference>
<dbReference type="Pfam" id="PF02151">
    <property type="entry name" value="UVR"/>
    <property type="match status" value="1"/>
</dbReference>
<keyword evidence="2 6" id="KW-0227">DNA damage</keyword>
<sequence>MLKREVKLAEKLAALPEGPGVYLFKDKQGRILYIGKAVNLRNRVRSYFHGEDAYRPWLREMVPKIADIEVLTTRNEKEALILECNLIKLHRPPFNIRFKDDKAYPFLKVTLNEPFPALIVTRQPKEDGARYFGPYPDGKALRETVEFLKRTFGIRTLTVVNERRKSGCPWRDTSKFLPRACLEYHLHRCSGPCVNAISQEEYRQIAVQVCEFLEGRRNEIVKQLERSMWEAAEREEFEKAAKLRDQIRAIQTVTERQAVHLPVREDIDAYAFASEMGLGCVQMLLVRGGMLLSDQHFIVRVAEGQSAAEILSAFVKQRYSSGVPVPKIVLLPVELEDADLIAEWLSEKQGEPVAVRTAASGVLRDLLDIAERNAKQALREELFREEQEKIAREYALRSLQSHLNLPSVPHRIECYDISTTMGVETVGSMVVFVDGKPEKSEYRKFRVKGAWVLDKTTGKPQPDDYAAMREVLTRRFRHYLDGDPKFSQLPNLLLVDGGKGQLSVALQVLREFKLNLPVAALAKEHELLYVPNSELPIALPFNSPALHLLQRIRDEAHRFALKYHRKRRTQKTLRTILDEVPGIGPARKKALLQHFGSLEALMKASVDELAKVPHMNRKVAKALWEFLHQRELENE</sequence>
<gene>
    <name evidence="6" type="primary">uvrC</name>
    <name evidence="10" type="ORF">M2350_001617</name>
</gene>
<evidence type="ECO:0000256" key="3">
    <source>
        <dbReference type="ARBA" id="ARBA00022769"/>
    </source>
</evidence>
<dbReference type="PANTHER" id="PTHR30562">
    <property type="entry name" value="UVRC/OXIDOREDUCTASE"/>
    <property type="match status" value="1"/>
</dbReference>
<dbReference type="InterPro" id="IPR047296">
    <property type="entry name" value="GIY-YIG_UvrC_Cho"/>
</dbReference>
<reference evidence="10 11" key="1">
    <citation type="submission" date="2022-08" db="EMBL/GenBank/DDBJ databases">
        <title>Bacterial and archaeal communities from various locations to study Microbial Dark Matter (Phase II).</title>
        <authorList>
            <person name="Stepanauskas R."/>
        </authorList>
    </citation>
    <scope>NUCLEOTIDE SEQUENCE [LARGE SCALE GENOMIC DNA]</scope>
    <source>
        <strain evidence="10 11">PD1</strain>
    </source>
</reference>
<evidence type="ECO:0000313" key="10">
    <source>
        <dbReference type="EMBL" id="MCS3919217.1"/>
    </source>
</evidence>
<dbReference type="InterPro" id="IPR038476">
    <property type="entry name" value="UvrC_RNase_H_dom_sf"/>
</dbReference>
<dbReference type="InterPro" id="IPR050066">
    <property type="entry name" value="UvrABC_protein_C"/>
</dbReference>
<feature type="domain" description="GIY-YIG" evidence="8">
    <location>
        <begin position="17"/>
        <end position="96"/>
    </location>
</feature>
<dbReference type="InterPro" id="IPR001943">
    <property type="entry name" value="UVR_dom"/>
</dbReference>
<evidence type="ECO:0000259" key="8">
    <source>
        <dbReference type="PROSITE" id="PS50164"/>
    </source>
</evidence>
<dbReference type="InterPro" id="IPR000305">
    <property type="entry name" value="GIY-YIG_endonuc"/>
</dbReference>
<keyword evidence="5 6" id="KW-0234">DNA repair</keyword>
<comment type="caution">
    <text evidence="10">The sequence shown here is derived from an EMBL/GenBank/DDBJ whole genome shotgun (WGS) entry which is preliminary data.</text>
</comment>
<dbReference type="PROSITE" id="PS50164">
    <property type="entry name" value="GIY_YIG"/>
    <property type="match status" value="1"/>
</dbReference>
<dbReference type="Gene3D" id="1.10.150.20">
    <property type="entry name" value="5' to 3' exonuclease, C-terminal subdomain"/>
    <property type="match status" value="1"/>
</dbReference>
<comment type="subunit">
    <text evidence="6">Interacts with UvrB in an incision complex.</text>
</comment>
<name>A0ABT2EMN0_9BACT</name>
<dbReference type="PROSITE" id="PS50151">
    <property type="entry name" value="UVR"/>
    <property type="match status" value="1"/>
</dbReference>
<dbReference type="InterPro" id="IPR010994">
    <property type="entry name" value="RuvA_2-like"/>
</dbReference>
<keyword evidence="4 6" id="KW-0267">Excision nuclease</keyword>
<dbReference type="PROSITE" id="PS50165">
    <property type="entry name" value="UVRC"/>
    <property type="match status" value="1"/>
</dbReference>
<dbReference type="SUPFAM" id="SSF47781">
    <property type="entry name" value="RuvA domain 2-like"/>
    <property type="match status" value="1"/>
</dbReference>
<dbReference type="SUPFAM" id="SSF82771">
    <property type="entry name" value="GIY-YIG endonuclease"/>
    <property type="match status" value="1"/>
</dbReference>
<keyword evidence="11" id="KW-1185">Reference proteome</keyword>
<dbReference type="Pfam" id="PF22920">
    <property type="entry name" value="UvrC_RNaseH"/>
    <property type="match status" value="1"/>
</dbReference>
<dbReference type="Pfam" id="PF08459">
    <property type="entry name" value="UvrC_RNaseH_dom"/>
    <property type="match status" value="1"/>
</dbReference>
<evidence type="ECO:0000256" key="4">
    <source>
        <dbReference type="ARBA" id="ARBA00022881"/>
    </source>
</evidence>
<accession>A0ABT2EMN0</accession>
<dbReference type="Gene3D" id="4.10.860.10">
    <property type="entry name" value="UVR domain"/>
    <property type="match status" value="1"/>
</dbReference>
<dbReference type="Proteomes" id="UP001204798">
    <property type="component" value="Unassembled WGS sequence"/>
</dbReference>
<dbReference type="SMART" id="SM00465">
    <property type="entry name" value="GIYc"/>
    <property type="match status" value="1"/>
</dbReference>
<comment type="function">
    <text evidence="6">The UvrABC repair system catalyzes the recognition and processing of DNA lesions. UvrC both incises the 5' and 3' sides of the lesion. The N-terminal half is responsible for the 3' incision and the C-terminal half is responsible for the 5' incision.</text>
</comment>
<dbReference type="NCBIfam" id="NF001824">
    <property type="entry name" value="PRK00558.1-5"/>
    <property type="match status" value="1"/>
</dbReference>
<dbReference type="InterPro" id="IPR035901">
    <property type="entry name" value="GIY-YIG_endonuc_sf"/>
</dbReference>
<dbReference type="HAMAP" id="MF_00203">
    <property type="entry name" value="UvrC"/>
    <property type="match status" value="1"/>
</dbReference>
<keyword evidence="3 6" id="KW-0228">DNA excision</keyword>
<dbReference type="InterPro" id="IPR001162">
    <property type="entry name" value="UvrC_RNase_H_dom"/>
</dbReference>
<dbReference type="Pfam" id="PF14520">
    <property type="entry name" value="HHH_5"/>
    <property type="match status" value="1"/>
</dbReference>
<feature type="domain" description="UvrC family homology region profile" evidence="9">
    <location>
        <begin position="270"/>
        <end position="509"/>
    </location>
</feature>
<keyword evidence="1 6" id="KW-0963">Cytoplasm</keyword>
<dbReference type="EMBL" id="JANUCP010000002">
    <property type="protein sequence ID" value="MCS3919217.1"/>
    <property type="molecule type" value="Genomic_DNA"/>
</dbReference>
<dbReference type="InterPro" id="IPR003583">
    <property type="entry name" value="Hlx-hairpin-Hlx_DNA-bd_motif"/>
</dbReference>
<dbReference type="InterPro" id="IPR036876">
    <property type="entry name" value="UVR_dom_sf"/>
</dbReference>
<keyword evidence="6" id="KW-0742">SOS response</keyword>
<evidence type="ECO:0000313" key="11">
    <source>
        <dbReference type="Proteomes" id="UP001204798"/>
    </source>
</evidence>
<feature type="domain" description="UVR" evidence="7">
    <location>
        <begin position="218"/>
        <end position="253"/>
    </location>
</feature>
<comment type="similarity">
    <text evidence="6">Belongs to the UvrC family.</text>
</comment>